<sequence>MTAPANTLYLSVDQVAHRFGVSKDSIWRWKRKGDFPAPVKLGGTTTRWRLADIEEWEGQLACGLVAYLDFAPDALMAG</sequence>
<evidence type="ECO:0000313" key="3">
    <source>
        <dbReference type="Proteomes" id="UP000051587"/>
    </source>
</evidence>
<dbReference type="RefSeq" id="WP_058264164.1">
    <property type="nucleotide sequence ID" value="NZ_CP051181.1"/>
</dbReference>
<dbReference type="Gene3D" id="1.10.238.160">
    <property type="match status" value="1"/>
</dbReference>
<name>A0A0P1FJT0_THAGE</name>
<gene>
    <name evidence="2" type="ORF">TG4357_03505</name>
</gene>
<keyword evidence="3" id="KW-1185">Reference proteome</keyword>
<dbReference type="InterPro" id="IPR041657">
    <property type="entry name" value="HTH_17"/>
</dbReference>
<evidence type="ECO:0000313" key="2">
    <source>
        <dbReference type="EMBL" id="CUH68308.1"/>
    </source>
</evidence>
<evidence type="ECO:0000259" key="1">
    <source>
        <dbReference type="Pfam" id="PF12728"/>
    </source>
</evidence>
<dbReference type="EMBL" id="CYSA01000027">
    <property type="protein sequence ID" value="CUH68308.1"/>
    <property type="molecule type" value="Genomic_DNA"/>
</dbReference>
<dbReference type="AlphaFoldDB" id="A0A0P1FJT0"/>
<dbReference type="OrthoDB" id="8452166at2"/>
<dbReference type="SUPFAM" id="SSF46955">
    <property type="entry name" value="Putative DNA-binding domain"/>
    <property type="match status" value="1"/>
</dbReference>
<proteinExistence type="predicted"/>
<dbReference type="STRING" id="53501.SAMN04488043_104377"/>
<organism evidence="2 3">
    <name type="scientific">Thalassovita gelatinovora</name>
    <name type="common">Thalassobius gelatinovorus</name>
    <dbReference type="NCBI Taxonomy" id="53501"/>
    <lineage>
        <taxon>Bacteria</taxon>
        <taxon>Pseudomonadati</taxon>
        <taxon>Pseudomonadota</taxon>
        <taxon>Alphaproteobacteria</taxon>
        <taxon>Rhodobacterales</taxon>
        <taxon>Roseobacteraceae</taxon>
        <taxon>Thalassovita</taxon>
    </lineage>
</organism>
<dbReference type="Proteomes" id="UP000051587">
    <property type="component" value="Unassembled WGS sequence"/>
</dbReference>
<feature type="domain" description="Helix-turn-helix" evidence="1">
    <location>
        <begin position="9"/>
        <end position="56"/>
    </location>
</feature>
<dbReference type="Pfam" id="PF12728">
    <property type="entry name" value="HTH_17"/>
    <property type="match status" value="1"/>
</dbReference>
<protein>
    <submittedName>
        <fullName evidence="2">Putative transcriptional regulator</fullName>
    </submittedName>
</protein>
<reference evidence="2 3" key="1">
    <citation type="submission" date="2015-09" db="EMBL/GenBank/DDBJ databases">
        <authorList>
            <consortium name="Swine Surveillance"/>
        </authorList>
    </citation>
    <scope>NUCLEOTIDE SEQUENCE [LARGE SCALE GENOMIC DNA]</scope>
    <source>
        <strain evidence="2 3">CECT 4357</strain>
    </source>
</reference>
<dbReference type="InterPro" id="IPR009061">
    <property type="entry name" value="DNA-bd_dom_put_sf"/>
</dbReference>
<accession>A0A0P1FJT0</accession>